<dbReference type="Gene3D" id="1.20.1560.10">
    <property type="entry name" value="ABC transporter type 1, transmembrane domain"/>
    <property type="match status" value="2"/>
</dbReference>
<dbReference type="PROSITE" id="PS50929">
    <property type="entry name" value="ABC_TM1F"/>
    <property type="match status" value="2"/>
</dbReference>
<dbReference type="RefSeq" id="XP_042922008.1">
    <property type="nucleotide sequence ID" value="XM_043065007.1"/>
</dbReference>
<feature type="domain" description="ABC transmembrane type-1" evidence="13">
    <location>
        <begin position="115"/>
        <end position="379"/>
    </location>
</feature>
<keyword evidence="4 11" id="KW-0812">Transmembrane</keyword>
<dbReference type="InterPro" id="IPR003593">
    <property type="entry name" value="AAA+_ATPase"/>
</dbReference>
<dbReference type="FunFam" id="3.40.50.300:FF:000630">
    <property type="entry name" value="ATP-binding cassette (ABC) transporter, putative"/>
    <property type="match status" value="1"/>
</dbReference>
<keyword evidence="15" id="KW-1185">Reference proteome</keyword>
<dbReference type="InterPro" id="IPR017871">
    <property type="entry name" value="ABC_transporter-like_CS"/>
</dbReference>
<feature type="region of interest" description="Disordered" evidence="10">
    <location>
        <begin position="437"/>
        <end position="457"/>
    </location>
</feature>
<feature type="transmembrane region" description="Helical" evidence="11">
    <location>
        <begin position="1174"/>
        <end position="1197"/>
    </location>
</feature>
<evidence type="ECO:0000256" key="1">
    <source>
        <dbReference type="ARBA" id="ARBA00004141"/>
    </source>
</evidence>
<keyword evidence="6" id="KW-0067">ATP-binding</keyword>
<comment type="similarity">
    <text evidence="2">Belongs to the ABC transporter superfamily. ABCC family. Conjugate transporter (TC 3.A.1.208) subfamily.</text>
</comment>
<dbReference type="Gramene" id="PNW79867">
    <property type="protein sequence ID" value="PNW79867"/>
    <property type="gene ID" value="CHLRE_08g369850v5"/>
</dbReference>
<proteinExistence type="inferred from homology"/>
<keyword evidence="3" id="KW-0813">Transport</keyword>
<dbReference type="Pfam" id="PF00664">
    <property type="entry name" value="ABC_membrane"/>
    <property type="match status" value="2"/>
</dbReference>
<evidence type="ECO:0000256" key="11">
    <source>
        <dbReference type="SAM" id="Phobius"/>
    </source>
</evidence>
<sequence length="1809" mass="188749">MRVRQTEPHADASGFWAKLTFGFINGLLRQASKSADLGPRDAAYLLPPSDVALRLVLQFDTAYARATGGVHPSHPFHLRLPGSPWQTPLLLTLVRLHWRPLLWQQFLCMGEVAQALVTPVLLREFLRWLEAATQEDGQGLPPAWKGWVLAVALGLSGVSIPLMMHHHNWSGVRMALCMRQQAIAAIHAKILRMTASPGAAAASGDSGLSSGYISTLIGADVRRFDDALKQWPYLVASPLQLIAVIVMVGLELDFVSAVAGASISLALIPLQALLATYISDLRTARARCTDERVRLMSEAVEGHLAVKMCGLEDSFEARLRKLREAEACQVRRASRIRAFNLALYTSISSIIAFVTFSVHRARGGSLNVASVFYALSLLQLPAAYLVFDFVTAAQYATELGVSLTRIQAFLSLPEPPPPPQSHRLPVNLESLSMAAAAAGTPSAPQQHTQPSPCSPSTATAAVAAAPCAFPPRLLPPPAAAQSLPAAAAAGCVAMGGGDFDWRWPLGRPELEPSAEVLQLLAAAPDDDDEYGADALYGGLEVTVQAAPADPHGTAAEGKGGAATGGEAGWRGWCGACPPAGLRTSQAAPVSVEDAKPDTDAGASPLVKMEVAAASAQPVSATLSGVCFACAPGELLGVCGATGSGKSTLLAALLGQLQPLQPLREKEQLQPLQQQRGDTCGGGVEVCGSVAYCAQVPWIMAGSSVRENITFGLPYEEEWYDTVVRACCLHEDLARMAAGDLTELGEGGAGLSGGQKARVALARACYCRPHVALLDDPLSAVDARVGRELFDGVLGPAGLMASRCGTTRLLVTHQEQFLPLCDRVLLLRSGRQAALGPWAEVEQLRREAAPAGSPDTAEPVNGTPAALKIAAAAERRVDGEHGAGHASPVLERQRAGAEMSAGAMAPPLTVMAVDGCAGESGTTFTTCGGRSNPASSLVTALSRPTSGVHTAEGIPPVSLLPHQRGASPQRPPTGGIGAAPQLSRLRAVATVASSDGESPAAAVSRNGSVSGGVKSIGAGIAVAPAAADVFAPPRHMMTAGSGTASWASRRRRLSGGNVVDSLSAPSSPQWHQKLLMSIRLQGLADRTHGMARDNGGEQLGSMGRARTAFAQWIGTSMRLTMGRGGAGGGRTSDPDNSVAAGESLKRAPTGVSLLAAEDKATGSVPWAVYGRYVRCLGLVLACVVVLGLLAGEAAYLAADWWLALWAAEEPEQQAEPRWQVVYSILTGVVVLLAIARFVLFFEASISASTELHNKMLRRVLRAPLSFFHSNPAGRIINRFSKDQGLVDDLLPAALGEVLDSGMLVVGALVLVAVAVPFVLPLFLPLAVMFLFVRRRYVTASREVRRWEAVTYSPIYTFVAATCKGLPTIRAYGAGERFQRELLRLLSHSAEWSFASNAGASWISLRLDTISAVTLLLAALMAVLVRGRINVEVLALALTHSLSLTHMMQFFVQQSAEVENHMTSVERLLAYTQLDSEPPRVAEGGGQPPQGWPSSGHLQFEDVSAAYQPGLPPVLRGVTFSVSAGSSCGVVGRTGSGKSSLLLTLFRMVDLTHGCIRLDGVDIAAVGLDALRRHLAVIPQDPVLFGGSLRSNLDPWGAHSRDDAALWAVLRCVRLAGAVSALPGGLDAQVAAGGANLSAGQRQLLCLARAMLQRAKVLALDEATANVDAETDEAVQAALRDFLQGGGGGGPDVSTTGGSGAGGGSGGGGVALVIAHRLDTVMDLDALLVLADGQVEEWGPPRVLLRGGGSLSHMAAAAAAAGAAVPQIGSMRSGGADAVVDEGQAVDLAGTDGRVGLGKMVRSVSDAGWRG</sequence>
<feature type="transmembrane region" description="Helical" evidence="11">
    <location>
        <begin position="1299"/>
        <end position="1331"/>
    </location>
</feature>
<protein>
    <recommendedName>
        <fullName evidence="16">ABC transporter</fullName>
    </recommendedName>
</protein>
<gene>
    <name evidence="14" type="ORF">CHLRE_08g369850v5</name>
</gene>
<feature type="domain" description="ABC transporter" evidence="12">
    <location>
        <begin position="1496"/>
        <end position="1755"/>
    </location>
</feature>
<evidence type="ECO:0008006" key="16">
    <source>
        <dbReference type="Google" id="ProtNLM"/>
    </source>
</evidence>
<keyword evidence="9" id="KW-0325">Glycoprotein</keyword>
<dbReference type="OMA" id="LENARIW"/>
<evidence type="ECO:0000256" key="7">
    <source>
        <dbReference type="ARBA" id="ARBA00022989"/>
    </source>
</evidence>
<evidence type="ECO:0000256" key="3">
    <source>
        <dbReference type="ARBA" id="ARBA00022448"/>
    </source>
</evidence>
<dbReference type="PROSITE" id="PS50893">
    <property type="entry name" value="ABC_TRANSPORTER_2"/>
    <property type="match status" value="2"/>
</dbReference>
<dbReference type="SUPFAM" id="SSF52540">
    <property type="entry name" value="P-loop containing nucleoside triphosphate hydrolases"/>
    <property type="match status" value="2"/>
</dbReference>
<accession>A0A2K3DH80</accession>
<dbReference type="InParanoid" id="A0A2K3DH80"/>
<feature type="transmembrane region" description="Helical" evidence="11">
    <location>
        <begin position="371"/>
        <end position="390"/>
    </location>
</feature>
<dbReference type="SMART" id="SM00382">
    <property type="entry name" value="AAA"/>
    <property type="match status" value="2"/>
</dbReference>
<evidence type="ECO:0000256" key="9">
    <source>
        <dbReference type="ARBA" id="ARBA00023180"/>
    </source>
</evidence>
<dbReference type="PROSITE" id="PS00211">
    <property type="entry name" value="ABC_TRANSPORTER_1"/>
    <property type="match status" value="1"/>
</dbReference>
<dbReference type="GO" id="GO:0055085">
    <property type="term" value="P:transmembrane transport"/>
    <property type="evidence" value="ECO:0000318"/>
    <property type="project" value="GO_Central"/>
</dbReference>
<evidence type="ECO:0000256" key="6">
    <source>
        <dbReference type="ARBA" id="ARBA00022840"/>
    </source>
</evidence>
<reference evidence="14 15" key="1">
    <citation type="journal article" date="2007" name="Science">
        <title>The Chlamydomonas genome reveals the evolution of key animal and plant functions.</title>
        <authorList>
            <person name="Merchant S.S."/>
            <person name="Prochnik S.E."/>
            <person name="Vallon O."/>
            <person name="Harris E.H."/>
            <person name="Karpowicz S.J."/>
            <person name="Witman G.B."/>
            <person name="Terry A."/>
            <person name="Salamov A."/>
            <person name="Fritz-Laylin L.K."/>
            <person name="Marechal-Drouard L."/>
            <person name="Marshall W.F."/>
            <person name="Qu L.H."/>
            <person name="Nelson D.R."/>
            <person name="Sanderfoot A.A."/>
            <person name="Spalding M.H."/>
            <person name="Kapitonov V.V."/>
            <person name="Ren Q."/>
            <person name="Ferris P."/>
            <person name="Lindquist E."/>
            <person name="Shapiro H."/>
            <person name="Lucas S.M."/>
            <person name="Grimwood J."/>
            <person name="Schmutz J."/>
            <person name="Cardol P."/>
            <person name="Cerutti H."/>
            <person name="Chanfreau G."/>
            <person name="Chen C.L."/>
            <person name="Cognat V."/>
            <person name="Croft M.T."/>
            <person name="Dent R."/>
            <person name="Dutcher S."/>
            <person name="Fernandez E."/>
            <person name="Fukuzawa H."/>
            <person name="Gonzalez-Ballester D."/>
            <person name="Gonzalez-Halphen D."/>
            <person name="Hallmann A."/>
            <person name="Hanikenne M."/>
            <person name="Hippler M."/>
            <person name="Inwood W."/>
            <person name="Jabbari K."/>
            <person name="Kalanon M."/>
            <person name="Kuras R."/>
            <person name="Lefebvre P.A."/>
            <person name="Lemaire S.D."/>
            <person name="Lobanov A.V."/>
            <person name="Lohr M."/>
            <person name="Manuell A."/>
            <person name="Meier I."/>
            <person name="Mets L."/>
            <person name="Mittag M."/>
            <person name="Mittelmeier T."/>
            <person name="Moroney J.V."/>
            <person name="Moseley J."/>
            <person name="Napoli C."/>
            <person name="Nedelcu A.M."/>
            <person name="Niyogi K."/>
            <person name="Novoselov S.V."/>
            <person name="Paulsen I.T."/>
            <person name="Pazour G."/>
            <person name="Purton S."/>
            <person name="Ral J.P."/>
            <person name="Riano-Pachon D.M."/>
            <person name="Riekhof W."/>
            <person name="Rymarquis L."/>
            <person name="Schroda M."/>
            <person name="Stern D."/>
            <person name="Umen J."/>
            <person name="Willows R."/>
            <person name="Wilson N."/>
            <person name="Zimmer S.L."/>
            <person name="Allmer J."/>
            <person name="Balk J."/>
            <person name="Bisova K."/>
            <person name="Chen C.J."/>
            <person name="Elias M."/>
            <person name="Gendler K."/>
            <person name="Hauser C."/>
            <person name="Lamb M.R."/>
            <person name="Ledford H."/>
            <person name="Long J.C."/>
            <person name="Minagawa J."/>
            <person name="Page M.D."/>
            <person name="Pan J."/>
            <person name="Pootakham W."/>
            <person name="Roje S."/>
            <person name="Rose A."/>
            <person name="Stahlberg E."/>
            <person name="Terauchi A.M."/>
            <person name="Yang P."/>
            <person name="Ball S."/>
            <person name="Bowler C."/>
            <person name="Dieckmann C.L."/>
            <person name="Gladyshev V.N."/>
            <person name="Green P."/>
            <person name="Jorgensen R."/>
            <person name="Mayfield S."/>
            <person name="Mueller-Roeber B."/>
            <person name="Rajamani S."/>
            <person name="Sayre R.T."/>
            <person name="Brokstein P."/>
            <person name="Dubchak I."/>
            <person name="Goodstein D."/>
            <person name="Hornick L."/>
            <person name="Huang Y.W."/>
            <person name="Jhaveri J."/>
            <person name="Luo Y."/>
            <person name="Martinez D."/>
            <person name="Ngau W.C."/>
            <person name="Otillar B."/>
            <person name="Poliakov A."/>
            <person name="Porter A."/>
            <person name="Szajkowski L."/>
            <person name="Werner G."/>
            <person name="Zhou K."/>
            <person name="Grigoriev I.V."/>
            <person name="Rokhsar D.S."/>
            <person name="Grossman A.R."/>
        </authorList>
    </citation>
    <scope>NUCLEOTIDE SEQUENCE [LARGE SCALE GENOMIC DNA]</scope>
    <source>
        <strain evidence="15">CC-503</strain>
    </source>
</reference>
<evidence type="ECO:0000256" key="2">
    <source>
        <dbReference type="ARBA" id="ARBA00009726"/>
    </source>
</evidence>
<dbReference type="OrthoDB" id="6500128at2759"/>
<dbReference type="InterPro" id="IPR027417">
    <property type="entry name" value="P-loop_NTPase"/>
</dbReference>
<dbReference type="SMR" id="A0A2K3DH80"/>
<evidence type="ECO:0000313" key="15">
    <source>
        <dbReference type="Proteomes" id="UP000006906"/>
    </source>
</evidence>
<dbReference type="InterPro" id="IPR044726">
    <property type="entry name" value="ABCC_6TM_D2"/>
</dbReference>
<comment type="subcellular location">
    <subcellularLocation>
        <location evidence="1">Membrane</location>
        <topology evidence="1">Multi-pass membrane protein</topology>
    </subcellularLocation>
</comment>
<keyword evidence="8 11" id="KW-0472">Membrane</keyword>
<feature type="transmembrane region" description="Helical" evidence="11">
    <location>
        <begin position="341"/>
        <end position="359"/>
    </location>
</feature>
<dbReference type="CDD" id="cd18579">
    <property type="entry name" value="ABC_6TM_ABCC_D1"/>
    <property type="match status" value="1"/>
</dbReference>
<dbReference type="KEGG" id="cre:CHLRE_08g369850v5"/>
<evidence type="ECO:0000256" key="8">
    <source>
        <dbReference type="ARBA" id="ARBA00023136"/>
    </source>
</evidence>
<dbReference type="Pfam" id="PF00005">
    <property type="entry name" value="ABC_tran"/>
    <property type="match status" value="2"/>
</dbReference>
<dbReference type="FunFam" id="1.20.1560.10:FF:000010">
    <property type="entry name" value="Multidrug resistance-associated ABC transporter"/>
    <property type="match status" value="1"/>
</dbReference>
<name>A0A2K3DH80_CHLRE</name>
<dbReference type="InterPro" id="IPR011527">
    <property type="entry name" value="ABC1_TM_dom"/>
</dbReference>
<evidence type="ECO:0000259" key="13">
    <source>
        <dbReference type="PROSITE" id="PS50929"/>
    </source>
</evidence>
<dbReference type="CDD" id="cd03244">
    <property type="entry name" value="ABCC_MRP_domain2"/>
    <property type="match status" value="1"/>
</dbReference>
<feature type="domain" description="ABC transporter" evidence="12">
    <location>
        <begin position="606"/>
        <end position="853"/>
    </location>
</feature>
<feature type="transmembrane region" description="Helical" evidence="11">
    <location>
        <begin position="231"/>
        <end position="250"/>
    </location>
</feature>
<dbReference type="PANTHER" id="PTHR24223">
    <property type="entry name" value="ATP-BINDING CASSETTE SUB-FAMILY C"/>
    <property type="match status" value="1"/>
</dbReference>
<dbReference type="GeneID" id="5721728"/>
<dbReference type="FunFam" id="3.40.50.300:FF:002811">
    <property type="entry name" value="ABC transporter, ATP-binding protein"/>
    <property type="match status" value="1"/>
</dbReference>
<evidence type="ECO:0000313" key="14">
    <source>
        <dbReference type="EMBL" id="PNW79867.1"/>
    </source>
</evidence>
<dbReference type="GO" id="GO:0005524">
    <property type="term" value="F:ATP binding"/>
    <property type="evidence" value="ECO:0007669"/>
    <property type="project" value="UniProtKB-KW"/>
</dbReference>
<dbReference type="PaxDb" id="3055-EDP01030"/>
<dbReference type="PANTHER" id="PTHR24223:SF453">
    <property type="entry name" value="ABC TRANSPORTER"/>
    <property type="match status" value="1"/>
</dbReference>
<dbReference type="EMBL" id="CM008969">
    <property type="protein sequence ID" value="PNW79867.1"/>
    <property type="molecule type" value="Genomic_DNA"/>
</dbReference>
<feature type="transmembrane region" description="Helical" evidence="11">
    <location>
        <begin position="256"/>
        <end position="278"/>
    </location>
</feature>
<dbReference type="InterPro" id="IPR036640">
    <property type="entry name" value="ABC1_TM_sf"/>
</dbReference>
<evidence type="ECO:0000259" key="12">
    <source>
        <dbReference type="PROSITE" id="PS50893"/>
    </source>
</evidence>
<dbReference type="InterPro" id="IPR050173">
    <property type="entry name" value="ABC_transporter_C-like"/>
</dbReference>
<dbReference type="GO" id="GO:0016887">
    <property type="term" value="F:ATP hydrolysis activity"/>
    <property type="evidence" value="ECO:0007669"/>
    <property type="project" value="InterPro"/>
</dbReference>
<dbReference type="STRING" id="3055.A0A2K3DH80"/>
<keyword evidence="5" id="KW-0547">Nucleotide-binding</keyword>
<dbReference type="CDD" id="cd18580">
    <property type="entry name" value="ABC_6TM_ABCC_D2"/>
    <property type="match status" value="1"/>
</dbReference>
<feature type="domain" description="ABC transmembrane type-1" evidence="13">
    <location>
        <begin position="1182"/>
        <end position="1458"/>
    </location>
</feature>
<feature type="transmembrane region" description="Helical" evidence="11">
    <location>
        <begin position="1217"/>
        <end position="1240"/>
    </location>
</feature>
<dbReference type="Gene3D" id="3.40.50.300">
    <property type="entry name" value="P-loop containing nucleotide triphosphate hydrolases"/>
    <property type="match status" value="2"/>
</dbReference>
<evidence type="ECO:0000256" key="5">
    <source>
        <dbReference type="ARBA" id="ARBA00022741"/>
    </source>
</evidence>
<dbReference type="GO" id="GO:0016020">
    <property type="term" value="C:membrane"/>
    <property type="evidence" value="ECO:0007669"/>
    <property type="project" value="UniProtKB-SubCell"/>
</dbReference>
<feature type="region of interest" description="Disordered" evidence="10">
    <location>
        <begin position="945"/>
        <end position="977"/>
    </location>
</feature>
<organism evidence="14 15">
    <name type="scientific">Chlamydomonas reinhardtii</name>
    <name type="common">Chlamydomonas smithii</name>
    <dbReference type="NCBI Taxonomy" id="3055"/>
    <lineage>
        <taxon>Eukaryota</taxon>
        <taxon>Viridiplantae</taxon>
        <taxon>Chlorophyta</taxon>
        <taxon>core chlorophytes</taxon>
        <taxon>Chlorophyceae</taxon>
        <taxon>CS clade</taxon>
        <taxon>Chlamydomonadales</taxon>
        <taxon>Chlamydomonadaceae</taxon>
        <taxon>Chlamydomonas</taxon>
    </lineage>
</organism>
<evidence type="ECO:0000256" key="10">
    <source>
        <dbReference type="SAM" id="MobiDB-lite"/>
    </source>
</evidence>
<dbReference type="Proteomes" id="UP000006906">
    <property type="component" value="Chromosome 8"/>
</dbReference>
<dbReference type="InterPro" id="IPR044746">
    <property type="entry name" value="ABCC_6TM_D1"/>
</dbReference>
<evidence type="ECO:0000256" key="4">
    <source>
        <dbReference type="ARBA" id="ARBA00022692"/>
    </source>
</evidence>
<dbReference type="SUPFAM" id="SSF90123">
    <property type="entry name" value="ABC transporter transmembrane region"/>
    <property type="match status" value="2"/>
</dbReference>
<dbReference type="GO" id="GO:0140359">
    <property type="term" value="F:ABC-type transporter activity"/>
    <property type="evidence" value="ECO:0000318"/>
    <property type="project" value="GO_Central"/>
</dbReference>
<dbReference type="InterPro" id="IPR003439">
    <property type="entry name" value="ABC_transporter-like_ATP-bd"/>
</dbReference>
<keyword evidence="7 11" id="KW-1133">Transmembrane helix</keyword>